<evidence type="ECO:0000256" key="8">
    <source>
        <dbReference type="ARBA" id="ARBA00049244"/>
    </source>
</evidence>
<keyword evidence="5" id="KW-0235">DNA replication</keyword>
<dbReference type="InterPro" id="IPR008921">
    <property type="entry name" value="DNA_pol3_clamp-load_cplx_C"/>
</dbReference>
<evidence type="ECO:0000256" key="5">
    <source>
        <dbReference type="ARBA" id="ARBA00022705"/>
    </source>
</evidence>
<dbReference type="PANTHER" id="PTHR34388">
    <property type="entry name" value="DNA POLYMERASE III SUBUNIT DELTA"/>
    <property type="match status" value="1"/>
</dbReference>
<dbReference type="GO" id="GO:0003887">
    <property type="term" value="F:DNA-directed DNA polymerase activity"/>
    <property type="evidence" value="ECO:0007669"/>
    <property type="project" value="UniProtKB-KW"/>
</dbReference>
<evidence type="ECO:0000256" key="7">
    <source>
        <dbReference type="ARBA" id="ARBA00034754"/>
    </source>
</evidence>
<gene>
    <name evidence="10" type="ORF">SDC9_63029</name>
</gene>
<dbReference type="GO" id="GO:0003677">
    <property type="term" value="F:DNA binding"/>
    <property type="evidence" value="ECO:0007669"/>
    <property type="project" value="InterPro"/>
</dbReference>
<dbReference type="InterPro" id="IPR027417">
    <property type="entry name" value="P-loop_NTPase"/>
</dbReference>
<keyword evidence="4" id="KW-0548">Nucleotidyltransferase</keyword>
<comment type="similarity">
    <text evidence="7">Belongs to the DNA polymerase HolA subunit family.</text>
</comment>
<sequence length="344" mass="38665">MSARTYLLLGPETGAKEQELKDIRAQLRAEYGPEIELSRFYPFETENGEIFTALYNNSLFSDHRLVILSQAEAVSASLATSLAEYLAHPVDTATLVIISSELFISAKIMKGVSKQNTKTFYDLLENQKADWIRNHFRKMGLSIKADAVELLIELTEDNTQELRTICNQLGLFWQISDKGRPIDEDDVETYVFHSRQEDAFTLFPSIAQGDLKKSLSSLHVILGSGDSQTAILLVSGLLWQFRRLLSIQEERETGTSESEAFAKAQVQLKSCPIRKPKDKSTYHAGLQYYEADAIRRIIALLAEADIQVKESGSELATLMLERLLYRIIKGKGKAMHEASFATFG</sequence>
<evidence type="ECO:0000256" key="1">
    <source>
        <dbReference type="ARBA" id="ARBA00012417"/>
    </source>
</evidence>
<accession>A0A644XLM7</accession>
<dbReference type="GO" id="GO:0006261">
    <property type="term" value="P:DNA-templated DNA replication"/>
    <property type="evidence" value="ECO:0007669"/>
    <property type="project" value="TreeGrafter"/>
</dbReference>
<comment type="catalytic activity">
    <reaction evidence="8">
        <text>DNA(n) + a 2'-deoxyribonucleoside 5'-triphosphate = DNA(n+1) + diphosphate</text>
        <dbReference type="Rhea" id="RHEA:22508"/>
        <dbReference type="Rhea" id="RHEA-COMP:17339"/>
        <dbReference type="Rhea" id="RHEA-COMP:17340"/>
        <dbReference type="ChEBI" id="CHEBI:33019"/>
        <dbReference type="ChEBI" id="CHEBI:61560"/>
        <dbReference type="ChEBI" id="CHEBI:173112"/>
        <dbReference type="EC" id="2.7.7.7"/>
    </reaction>
</comment>
<reference evidence="10" key="1">
    <citation type="submission" date="2019-08" db="EMBL/GenBank/DDBJ databases">
        <authorList>
            <person name="Kucharzyk K."/>
            <person name="Murdoch R.W."/>
            <person name="Higgins S."/>
            <person name="Loffler F."/>
        </authorList>
    </citation>
    <scope>NUCLEOTIDE SEQUENCE</scope>
</reference>
<name>A0A644XLM7_9ZZZZ</name>
<dbReference type="Gene3D" id="1.20.272.10">
    <property type="match status" value="1"/>
</dbReference>
<dbReference type="EMBL" id="VSSQ01002651">
    <property type="protein sequence ID" value="MPM16648.1"/>
    <property type="molecule type" value="Genomic_DNA"/>
</dbReference>
<comment type="caution">
    <text evidence="10">The sequence shown here is derived from an EMBL/GenBank/DDBJ whole genome shotgun (WGS) entry which is preliminary data.</text>
</comment>
<dbReference type="InterPro" id="IPR010372">
    <property type="entry name" value="DNA_pol3_delta_N"/>
</dbReference>
<dbReference type="Pfam" id="PF06144">
    <property type="entry name" value="DNA_pol3_delta"/>
    <property type="match status" value="1"/>
</dbReference>
<proteinExistence type="inferred from homology"/>
<dbReference type="SUPFAM" id="SSF52540">
    <property type="entry name" value="P-loop containing nucleoside triphosphate hydrolases"/>
    <property type="match status" value="1"/>
</dbReference>
<dbReference type="SUPFAM" id="SSF48019">
    <property type="entry name" value="post-AAA+ oligomerization domain-like"/>
    <property type="match status" value="1"/>
</dbReference>
<organism evidence="10">
    <name type="scientific">bioreactor metagenome</name>
    <dbReference type="NCBI Taxonomy" id="1076179"/>
    <lineage>
        <taxon>unclassified sequences</taxon>
        <taxon>metagenomes</taxon>
        <taxon>ecological metagenomes</taxon>
    </lineage>
</organism>
<evidence type="ECO:0000256" key="3">
    <source>
        <dbReference type="ARBA" id="ARBA00022679"/>
    </source>
</evidence>
<dbReference type="Gene3D" id="3.40.50.300">
    <property type="entry name" value="P-loop containing nucleotide triphosphate hydrolases"/>
    <property type="match status" value="1"/>
</dbReference>
<evidence type="ECO:0000313" key="10">
    <source>
        <dbReference type="EMBL" id="MPM16648.1"/>
    </source>
</evidence>
<dbReference type="InterPro" id="IPR005790">
    <property type="entry name" value="DNA_polIII_delta"/>
</dbReference>
<dbReference type="Gene3D" id="1.10.8.60">
    <property type="match status" value="1"/>
</dbReference>
<dbReference type="PANTHER" id="PTHR34388:SF1">
    <property type="entry name" value="DNA POLYMERASE III SUBUNIT DELTA"/>
    <property type="match status" value="1"/>
</dbReference>
<evidence type="ECO:0000256" key="2">
    <source>
        <dbReference type="ARBA" id="ARBA00017703"/>
    </source>
</evidence>
<evidence type="ECO:0000259" key="9">
    <source>
        <dbReference type="Pfam" id="PF06144"/>
    </source>
</evidence>
<dbReference type="GO" id="GO:0009360">
    <property type="term" value="C:DNA polymerase III complex"/>
    <property type="evidence" value="ECO:0007669"/>
    <property type="project" value="InterPro"/>
</dbReference>
<evidence type="ECO:0000256" key="4">
    <source>
        <dbReference type="ARBA" id="ARBA00022695"/>
    </source>
</evidence>
<keyword evidence="6" id="KW-0239">DNA-directed DNA polymerase</keyword>
<protein>
    <recommendedName>
        <fullName evidence="2">DNA polymerase III subunit delta</fullName>
        <ecNumber evidence="1">2.7.7.7</ecNumber>
    </recommendedName>
</protein>
<dbReference type="AlphaFoldDB" id="A0A644XLM7"/>
<dbReference type="NCBIfam" id="TIGR01128">
    <property type="entry name" value="holA"/>
    <property type="match status" value="1"/>
</dbReference>
<keyword evidence="3" id="KW-0808">Transferase</keyword>
<evidence type="ECO:0000256" key="6">
    <source>
        <dbReference type="ARBA" id="ARBA00022932"/>
    </source>
</evidence>
<dbReference type="EC" id="2.7.7.7" evidence="1"/>
<feature type="domain" description="DNA polymerase III delta N-terminal" evidence="9">
    <location>
        <begin position="6"/>
        <end position="103"/>
    </location>
</feature>